<reference evidence="1" key="1">
    <citation type="submission" date="2020-11" db="EMBL/GenBank/DDBJ databases">
        <title>Isolation and identification of active actinomycetes.</title>
        <authorList>
            <person name="Yu B."/>
        </authorList>
    </citation>
    <scope>NUCLEOTIDE SEQUENCE</scope>
    <source>
        <strain evidence="1">NEAU-YB345</strain>
    </source>
</reference>
<sequence length="99" mass="10274">MQGATETVNDEGVVRSGVIRYWAAAKAEAGTAEEPYAAATLAGALAAARARHTDNPRFAQVLEHCSFLVDGAQVGRRDHADVPLTDGGTIEILPPFAGG</sequence>
<dbReference type="Proteomes" id="UP000657385">
    <property type="component" value="Unassembled WGS sequence"/>
</dbReference>
<gene>
    <name evidence="1" type="ORF">I2501_30140</name>
</gene>
<dbReference type="InterPro" id="IPR012675">
    <property type="entry name" value="Beta-grasp_dom_sf"/>
</dbReference>
<dbReference type="AlphaFoldDB" id="A0A931B897"/>
<dbReference type="RefSeq" id="WP_196197448.1">
    <property type="nucleotide sequence ID" value="NZ_JADPRT010000015.1"/>
</dbReference>
<name>A0A931B897_9ACTN</name>
<dbReference type="InterPro" id="IPR016155">
    <property type="entry name" value="Mopterin_synth/thiamin_S_b"/>
</dbReference>
<dbReference type="EMBL" id="JADPRT010000015">
    <property type="protein sequence ID" value="MBF9072294.1"/>
    <property type="molecule type" value="Genomic_DNA"/>
</dbReference>
<dbReference type="CDD" id="cd17040">
    <property type="entry name" value="Ubl_MoaD_like"/>
    <property type="match status" value="1"/>
</dbReference>
<accession>A0A931B897</accession>
<proteinExistence type="predicted"/>
<dbReference type="Pfam" id="PF02597">
    <property type="entry name" value="ThiS"/>
    <property type="match status" value="1"/>
</dbReference>
<dbReference type="Gene3D" id="3.10.20.30">
    <property type="match status" value="1"/>
</dbReference>
<dbReference type="InterPro" id="IPR003749">
    <property type="entry name" value="ThiS/MoaD-like"/>
</dbReference>
<protein>
    <submittedName>
        <fullName evidence="1">MoaD/ThiS family protein</fullName>
    </submittedName>
</protein>
<keyword evidence="2" id="KW-1185">Reference proteome</keyword>
<organism evidence="1 2">
    <name type="scientific">Streptacidiphilus fuscans</name>
    <dbReference type="NCBI Taxonomy" id="2789292"/>
    <lineage>
        <taxon>Bacteria</taxon>
        <taxon>Bacillati</taxon>
        <taxon>Actinomycetota</taxon>
        <taxon>Actinomycetes</taxon>
        <taxon>Kitasatosporales</taxon>
        <taxon>Streptomycetaceae</taxon>
        <taxon>Streptacidiphilus</taxon>
    </lineage>
</organism>
<evidence type="ECO:0000313" key="2">
    <source>
        <dbReference type="Proteomes" id="UP000657385"/>
    </source>
</evidence>
<comment type="caution">
    <text evidence="1">The sequence shown here is derived from an EMBL/GenBank/DDBJ whole genome shotgun (WGS) entry which is preliminary data.</text>
</comment>
<dbReference type="SUPFAM" id="SSF54285">
    <property type="entry name" value="MoaD/ThiS"/>
    <property type="match status" value="1"/>
</dbReference>
<evidence type="ECO:0000313" key="1">
    <source>
        <dbReference type="EMBL" id="MBF9072294.1"/>
    </source>
</evidence>